<evidence type="ECO:0000313" key="1">
    <source>
        <dbReference type="EMBL" id="KAI6083447.1"/>
    </source>
</evidence>
<sequence>MCQTPSQDAYLETRVEDPQDGLKPRGLALMAHGRLGGTFDQPPVRLLAEYLRDKRQLRVVTWNARGIGQSEGGDEWTNFETWIGDTGINDYHRMLRESLAKFVEDFPDVGSPQLFICGYSAGAVFAGCTRPPLSFPQFAPAHYILVSYPVELNPLIGLHKTGSYYRSVEALVQGHGWENLPDEFQGKEPDVAGVLTVLGQMEAVIFYSTWTGILRSKNTRNVLKQVVVEGATHAWDDKSYRIVEEVDKWLCSR</sequence>
<protein>
    <submittedName>
        <fullName evidence="1">Uncharacterized protein</fullName>
    </submittedName>
</protein>
<gene>
    <name evidence="1" type="ORF">F4821DRAFT_244898</name>
</gene>
<keyword evidence="2" id="KW-1185">Reference proteome</keyword>
<reference evidence="1 2" key="1">
    <citation type="journal article" date="2022" name="New Phytol.">
        <title>Ecological generalism drives hyperdiversity of secondary metabolite gene clusters in xylarialean endophytes.</title>
        <authorList>
            <person name="Franco M.E.E."/>
            <person name="Wisecaver J.H."/>
            <person name="Arnold A.E."/>
            <person name="Ju Y.M."/>
            <person name="Slot J.C."/>
            <person name="Ahrendt S."/>
            <person name="Moore L.P."/>
            <person name="Eastman K.E."/>
            <person name="Scott K."/>
            <person name="Konkel Z."/>
            <person name="Mondo S.J."/>
            <person name="Kuo A."/>
            <person name="Hayes R.D."/>
            <person name="Haridas S."/>
            <person name="Andreopoulos B."/>
            <person name="Riley R."/>
            <person name="LaButti K."/>
            <person name="Pangilinan J."/>
            <person name="Lipzen A."/>
            <person name="Amirebrahimi M."/>
            <person name="Yan J."/>
            <person name="Adam C."/>
            <person name="Keymanesh K."/>
            <person name="Ng V."/>
            <person name="Louie K."/>
            <person name="Northen T."/>
            <person name="Drula E."/>
            <person name="Henrissat B."/>
            <person name="Hsieh H.M."/>
            <person name="Youens-Clark K."/>
            <person name="Lutzoni F."/>
            <person name="Miadlikowska J."/>
            <person name="Eastwood D.C."/>
            <person name="Hamelin R.C."/>
            <person name="Grigoriev I.V."/>
            <person name="U'Ren J.M."/>
        </authorList>
    </citation>
    <scope>NUCLEOTIDE SEQUENCE [LARGE SCALE GENOMIC DNA]</scope>
    <source>
        <strain evidence="1 2">ER1909</strain>
    </source>
</reference>
<evidence type="ECO:0000313" key="2">
    <source>
        <dbReference type="Proteomes" id="UP001497680"/>
    </source>
</evidence>
<accession>A0ACC0CSJ5</accession>
<proteinExistence type="predicted"/>
<comment type="caution">
    <text evidence="1">The sequence shown here is derived from an EMBL/GenBank/DDBJ whole genome shotgun (WGS) entry which is preliminary data.</text>
</comment>
<name>A0ACC0CSJ5_9PEZI</name>
<organism evidence="1 2">
    <name type="scientific">Hypoxylon rubiginosum</name>
    <dbReference type="NCBI Taxonomy" id="110542"/>
    <lineage>
        <taxon>Eukaryota</taxon>
        <taxon>Fungi</taxon>
        <taxon>Dikarya</taxon>
        <taxon>Ascomycota</taxon>
        <taxon>Pezizomycotina</taxon>
        <taxon>Sordariomycetes</taxon>
        <taxon>Xylariomycetidae</taxon>
        <taxon>Xylariales</taxon>
        <taxon>Hypoxylaceae</taxon>
        <taxon>Hypoxylon</taxon>
    </lineage>
</organism>
<dbReference type="EMBL" id="MU394352">
    <property type="protein sequence ID" value="KAI6083447.1"/>
    <property type="molecule type" value="Genomic_DNA"/>
</dbReference>
<dbReference type="Proteomes" id="UP001497680">
    <property type="component" value="Unassembled WGS sequence"/>
</dbReference>